<sequence length="871" mass="85241">MTESIYAGGTGDDVLDASAANTPAVLRGGGGQDTLIGSAGHDRLDGGQGADLLRGGGGNDQFFTALGRDLAPGERDTIEGGSGTDELVITLKAAQLAAVQAEMARLAVFIATEAADPLARFASDALHLDLAGLERVRLRLETAPGEWNLLDAAAAIAGPSAVDDAYAAIEDTPLAVQAAQGLLTNDGGEAGGLRVTAGTYVTALGGSVTLAADGSFTYTTAADASGADSFGYTLTDALGRSATATASLTVSAVNDAASIGGMATGAVAEDGTLTASGVLTIGDADSGQARFATPASLLSTYGAFSFDATTGAWGYTLANGQANVQALAAGQSVTDTLTVASLDGTATQQITVSVAGATGALIDLDDLASGSSVLGVKILGEASGDYASWSVAGVGDVNGDGLADLLFGAHGNDSNGSSDNGAAYVVFGRAGGGTIDLDDLAGGASSLGFKILGEASNDVLGLSVSGAGDVNGDGLADLIVGARLNNSDGSADNGAAYVVFGKADGGTLDLDLVAGGNSSLGFKILGEASGDWAGMSVSTAGDMNGDGLADLLVGARFHNSDGSSDNGAAYVVFGKAGGGTVDLDDLAAGTSSLGFKILGESSNDYLGQSIAAVGDMNGDGRGDLLVAAPWNDSDGSVDNGAAYVVFGRAGGGPVDLDELATGASSLGFKIMGEASGDAAGYFVSGAGDVNGDGRADLILGAHYHDSDGSTNNGAAYVVFGKADGGRIDLDDLAAGSSTLGFKIMGESNEDGAGAGVSALGDVNGDGRADLLVGAPYNSSDGSTQNGAAYVVFGKTDGGTIDLDDLATGSSSLGFKIMGEASGDLAGMSVSAADVNGDGWTDLLLTALQHDSDGSADNGAIYVLYGRGDWLL</sequence>
<dbReference type="EMBL" id="SKBM01000023">
    <property type="protein sequence ID" value="TCZ56279.1"/>
    <property type="molecule type" value="Genomic_DNA"/>
</dbReference>
<accession>A0A4R4D777</accession>
<evidence type="ECO:0000313" key="5">
    <source>
        <dbReference type="EMBL" id="TCZ56279.1"/>
    </source>
</evidence>
<evidence type="ECO:0000256" key="3">
    <source>
        <dbReference type="ARBA" id="ARBA00022801"/>
    </source>
</evidence>
<dbReference type="RefSeq" id="WP_132293695.1">
    <property type="nucleotide sequence ID" value="NZ_SKBM01000023.1"/>
</dbReference>
<dbReference type="OrthoDB" id="7259106at2"/>
<dbReference type="SUPFAM" id="SSF69318">
    <property type="entry name" value="Integrin alpha N-terminal domain"/>
    <property type="match status" value="2"/>
</dbReference>
<dbReference type="PRINTS" id="PR00313">
    <property type="entry name" value="CABNDNGRPT"/>
</dbReference>
<reference evidence="5 6" key="1">
    <citation type="submission" date="2019-03" db="EMBL/GenBank/DDBJ databases">
        <title>Paracraurococcus aquatilis NE82 genome sequence.</title>
        <authorList>
            <person name="Zhao Y."/>
            <person name="Du Z."/>
        </authorList>
    </citation>
    <scope>NUCLEOTIDE SEQUENCE [LARGE SCALE GENOMIC DNA]</scope>
    <source>
        <strain evidence="5 6">NE82</strain>
    </source>
</reference>
<dbReference type="Pfam" id="PF00353">
    <property type="entry name" value="HemolysinCabind"/>
    <property type="match status" value="1"/>
</dbReference>
<protein>
    <recommendedName>
        <fullName evidence="7">VCBS repeat-containing protein</fullName>
    </recommendedName>
</protein>
<name>A0A4R4D777_9PROT</name>
<evidence type="ECO:0000256" key="2">
    <source>
        <dbReference type="ARBA" id="ARBA00022737"/>
    </source>
</evidence>
<dbReference type="AlphaFoldDB" id="A0A4R4D777"/>
<dbReference type="InterPro" id="IPR010221">
    <property type="entry name" value="VCBS_dom"/>
</dbReference>
<comment type="caution">
    <text evidence="5">The sequence shown here is derived from an EMBL/GenBank/DDBJ whole genome shotgun (WGS) entry which is preliminary data.</text>
</comment>
<keyword evidence="1" id="KW-0732">Signal</keyword>
<dbReference type="SMART" id="SM00191">
    <property type="entry name" value="Int_alpha"/>
    <property type="match status" value="7"/>
</dbReference>
<dbReference type="Pfam" id="PF01839">
    <property type="entry name" value="FG-GAP"/>
    <property type="match status" value="7"/>
</dbReference>
<dbReference type="InterPro" id="IPR013519">
    <property type="entry name" value="Int_alpha_beta-p"/>
</dbReference>
<proteinExistence type="predicted"/>
<dbReference type="SUPFAM" id="SSF51120">
    <property type="entry name" value="beta-Roll"/>
    <property type="match status" value="1"/>
</dbReference>
<dbReference type="PANTHER" id="PTHR23221">
    <property type="entry name" value="GLYCOSYLPHOSPHATIDYLINOSITOL PHOSPHOLIPASE D"/>
    <property type="match status" value="1"/>
</dbReference>
<dbReference type="Pfam" id="PF17963">
    <property type="entry name" value="Big_9"/>
    <property type="match status" value="1"/>
</dbReference>
<dbReference type="InterPro" id="IPR028994">
    <property type="entry name" value="Integrin_alpha_N"/>
</dbReference>
<dbReference type="PROSITE" id="PS51470">
    <property type="entry name" value="FG_GAP"/>
    <property type="match status" value="7"/>
</dbReference>
<dbReference type="InterPro" id="IPR011049">
    <property type="entry name" value="Serralysin-like_metalloprot_C"/>
</dbReference>
<dbReference type="NCBIfam" id="TIGR01965">
    <property type="entry name" value="VCBS_repeat"/>
    <property type="match status" value="1"/>
</dbReference>
<evidence type="ECO:0000256" key="4">
    <source>
        <dbReference type="ARBA" id="ARBA00023180"/>
    </source>
</evidence>
<keyword evidence="6" id="KW-1185">Reference proteome</keyword>
<dbReference type="Gene3D" id="2.150.10.10">
    <property type="entry name" value="Serralysin-like metalloprotease, C-terminal"/>
    <property type="match status" value="1"/>
</dbReference>
<dbReference type="InterPro" id="IPR001343">
    <property type="entry name" value="Hemolysn_Ca-bd"/>
</dbReference>
<dbReference type="GO" id="GO:0016787">
    <property type="term" value="F:hydrolase activity"/>
    <property type="evidence" value="ECO:0007669"/>
    <property type="project" value="UniProtKB-KW"/>
</dbReference>
<dbReference type="Gene3D" id="2.130.10.130">
    <property type="entry name" value="Integrin alpha, N-terminal"/>
    <property type="match status" value="3"/>
</dbReference>
<gene>
    <name evidence="5" type="ORF">EXY23_20060</name>
</gene>
<evidence type="ECO:0000313" key="6">
    <source>
        <dbReference type="Proteomes" id="UP000295023"/>
    </source>
</evidence>
<dbReference type="GO" id="GO:0005509">
    <property type="term" value="F:calcium ion binding"/>
    <property type="evidence" value="ECO:0007669"/>
    <property type="project" value="InterPro"/>
</dbReference>
<keyword evidence="4" id="KW-0325">Glycoprotein</keyword>
<dbReference type="Gene3D" id="2.60.40.3440">
    <property type="match status" value="1"/>
</dbReference>
<evidence type="ECO:0000256" key="1">
    <source>
        <dbReference type="ARBA" id="ARBA00022729"/>
    </source>
</evidence>
<organism evidence="5 6">
    <name type="scientific">Roseicella aquatilis</name>
    <dbReference type="NCBI Taxonomy" id="2527868"/>
    <lineage>
        <taxon>Bacteria</taxon>
        <taxon>Pseudomonadati</taxon>
        <taxon>Pseudomonadota</taxon>
        <taxon>Alphaproteobacteria</taxon>
        <taxon>Acetobacterales</taxon>
        <taxon>Roseomonadaceae</taxon>
        <taxon>Roseicella</taxon>
    </lineage>
</organism>
<evidence type="ECO:0008006" key="7">
    <source>
        <dbReference type="Google" id="ProtNLM"/>
    </source>
</evidence>
<dbReference type="InterPro" id="IPR013517">
    <property type="entry name" value="FG-GAP"/>
</dbReference>
<keyword evidence="2" id="KW-0677">Repeat</keyword>
<dbReference type="Proteomes" id="UP000295023">
    <property type="component" value="Unassembled WGS sequence"/>
</dbReference>
<dbReference type="InterPro" id="IPR018511">
    <property type="entry name" value="Hemolysin-typ_Ca-bd_CS"/>
</dbReference>
<dbReference type="PROSITE" id="PS00330">
    <property type="entry name" value="HEMOLYSIN_CALCIUM"/>
    <property type="match status" value="2"/>
</dbReference>
<keyword evidence="3" id="KW-0378">Hydrolase</keyword>
<dbReference type="PANTHER" id="PTHR23221:SF7">
    <property type="entry name" value="PHOSPHATIDYLINOSITOL-GLYCAN-SPECIFIC PHOSPHOLIPASE D"/>
    <property type="match status" value="1"/>
</dbReference>